<comment type="caution">
    <text evidence="2">The sequence shown here is derived from an EMBL/GenBank/DDBJ whole genome shotgun (WGS) entry which is preliminary data.</text>
</comment>
<evidence type="ECO:0000256" key="1">
    <source>
        <dbReference type="SAM" id="Coils"/>
    </source>
</evidence>
<accession>A0AA86RC62</accession>
<dbReference type="AlphaFoldDB" id="A0AA86RC62"/>
<evidence type="ECO:0000313" key="2">
    <source>
        <dbReference type="EMBL" id="CAI9973567.1"/>
    </source>
</evidence>
<reference evidence="2" key="1">
    <citation type="submission" date="2023-06" db="EMBL/GenBank/DDBJ databases">
        <authorList>
            <person name="Kurt Z."/>
        </authorList>
    </citation>
    <scope>NUCLEOTIDE SEQUENCE</scope>
</reference>
<sequence>MITTIDSLANIANIQVNPPKSAGLQQQSGLPPIRSIKSPQKIQMSQSCVYSNIVNTNRSFPPVNPFRKTSNKLSSSFSIDSESGAEMTQLFDELNEKRLQPLEKQISDEEKIRKLQLREQAMQELHEKHLEAKKQQEIQKQIELKEKMERERIIYELANQRTQEIRMQQKQKQQLETELKIKQENELELKRIQIEQQHEMKIKQQQEERQKHKIQEQLKIQQKQKEEEEHLKQINEENQIRIIQQAEMKRKREEESERQKLLQQEQYRLQNEERKRKLEKLRLEEEQKQQEELERKRQHEAMIQMERDKIAQELQVWLEKQKQLKVIYKNVDEERLAVAQKTAEITAQRKRQQELEKQLQEEERQRLVQQQLEEEEKARQELLAEKERAEREKREHQESVLLQSTENEGFVKLLEDVALIKDEVNREVAEFEAAKLQADEFGRFHVVNLALIIPPPPIAQLESVPEFESVREKMKAWIGKLHGMFEAFSRQQLQLCNSRMQSIDLVLRLLVKMKQLVLLTACVGDVLYFDRKFAYLVDCQYLMVEQQTDQQILKRVRQQYKEECGQRLKELKQQFKQNSKNEQALPAIQKAIAVNQALQMEMRNVKDVLQLEMIVNKYKPQLK</sequence>
<evidence type="ECO:0000313" key="4">
    <source>
        <dbReference type="Proteomes" id="UP001642409"/>
    </source>
</evidence>
<dbReference type="EMBL" id="CAXDID020000336">
    <property type="protein sequence ID" value="CAL6078824.1"/>
    <property type="molecule type" value="Genomic_DNA"/>
</dbReference>
<proteinExistence type="predicted"/>
<evidence type="ECO:0000313" key="3">
    <source>
        <dbReference type="EMBL" id="CAL6078824.1"/>
    </source>
</evidence>
<dbReference type="Proteomes" id="UP001642409">
    <property type="component" value="Unassembled WGS sequence"/>
</dbReference>
<name>A0AA86RC62_9EUKA</name>
<gene>
    <name evidence="3" type="ORF">HINF_LOCUS59091</name>
    <name evidence="2" type="ORF">HINF_LOCUS61212</name>
</gene>
<feature type="coiled-coil region" evidence="1">
    <location>
        <begin position="131"/>
        <end position="308"/>
    </location>
</feature>
<reference evidence="3 4" key="2">
    <citation type="submission" date="2024-07" db="EMBL/GenBank/DDBJ databases">
        <authorList>
            <person name="Akdeniz Z."/>
        </authorList>
    </citation>
    <scope>NUCLEOTIDE SEQUENCE [LARGE SCALE GENOMIC DNA]</scope>
</reference>
<dbReference type="EMBL" id="CATOUU010001124">
    <property type="protein sequence ID" value="CAI9973567.1"/>
    <property type="molecule type" value="Genomic_DNA"/>
</dbReference>
<protein>
    <submittedName>
        <fullName evidence="2">Titin-like</fullName>
    </submittedName>
</protein>
<feature type="coiled-coil region" evidence="1">
    <location>
        <begin position="338"/>
        <end position="399"/>
    </location>
</feature>
<organism evidence="2">
    <name type="scientific">Hexamita inflata</name>
    <dbReference type="NCBI Taxonomy" id="28002"/>
    <lineage>
        <taxon>Eukaryota</taxon>
        <taxon>Metamonada</taxon>
        <taxon>Diplomonadida</taxon>
        <taxon>Hexamitidae</taxon>
        <taxon>Hexamitinae</taxon>
        <taxon>Hexamita</taxon>
    </lineage>
</organism>
<keyword evidence="1" id="KW-0175">Coiled coil</keyword>
<keyword evidence="4" id="KW-1185">Reference proteome</keyword>